<keyword evidence="6" id="KW-1185">Reference proteome</keyword>
<keyword evidence="2" id="KW-0597">Phosphoprotein</keyword>
<evidence type="ECO:0000256" key="3">
    <source>
        <dbReference type="SAM" id="MobiDB-lite"/>
    </source>
</evidence>
<feature type="compositionally biased region" description="Polar residues" evidence="3">
    <location>
        <begin position="780"/>
        <end position="800"/>
    </location>
</feature>
<dbReference type="Gene3D" id="1.20.120.160">
    <property type="entry name" value="HPT domain"/>
    <property type="match status" value="2"/>
</dbReference>
<comment type="caution">
    <text evidence="5">The sequence shown here is derived from an EMBL/GenBank/DDBJ whole genome shotgun (WGS) entry which is preliminary data.</text>
</comment>
<reference evidence="5" key="1">
    <citation type="submission" date="2019-02" db="EMBL/GenBank/DDBJ databases">
        <authorList>
            <person name="Li S.-H."/>
        </authorList>
    </citation>
    <scope>NUCLEOTIDE SEQUENCE</scope>
    <source>
        <strain evidence="5">IMCC11814</strain>
    </source>
</reference>
<gene>
    <name evidence="5" type="ORF">EYC82_10415</name>
</gene>
<dbReference type="PANTHER" id="PTHR43395">
    <property type="entry name" value="SENSOR HISTIDINE KINASE CHEA"/>
    <property type="match status" value="1"/>
</dbReference>
<dbReference type="SMART" id="SM00073">
    <property type="entry name" value="HPT"/>
    <property type="match status" value="1"/>
</dbReference>
<evidence type="ECO:0000256" key="2">
    <source>
        <dbReference type="PROSITE-ProRule" id="PRU00110"/>
    </source>
</evidence>
<feature type="modified residue" description="Phosphohistidine" evidence="2">
    <location>
        <position position="694"/>
    </location>
</feature>
<dbReference type="RefSeq" id="WP_279249472.1">
    <property type="nucleotide sequence ID" value="NZ_SHNO01000001.1"/>
</dbReference>
<dbReference type="PROSITE" id="PS50894">
    <property type="entry name" value="HPT"/>
    <property type="match status" value="1"/>
</dbReference>
<name>A0ABT3T7D1_9GAMM</name>
<dbReference type="SUPFAM" id="SSF47226">
    <property type="entry name" value="Histidine-containing phosphotransfer domain, HPT domain"/>
    <property type="match status" value="2"/>
</dbReference>
<feature type="region of interest" description="Disordered" evidence="3">
    <location>
        <begin position="776"/>
        <end position="809"/>
    </location>
</feature>
<evidence type="ECO:0000259" key="4">
    <source>
        <dbReference type="PROSITE" id="PS50894"/>
    </source>
</evidence>
<sequence length="809" mass="89690">MNKPDIVALKWVIGLIKGQADTAESALVEFGDDPKQKQALLRCMWSVHQITSTFKTLGLSKAEMLTLEMERSLNFLYKEKIVGERRKLAMGGLMQALKIIPAYLEHTEAVRVDTGRGLEHFVNDLRRWSAEKPRSGAFFFYIEIPLRVGITQDVSTAGVEEIQSCANVMLALYLEMAKQALRGVKIVESMKTVARVARKMQELFAGTEAERYWFAMIGLCEGIAAGLIKPDDCIAQIFKSGAFSIKYARENGDKLDQSIDYSSYLMQMLYYIASCKSMPVHITQIRETFGIDKNTISEASRGLVHSDAIIISLEGALKRLDKVVEFLMTNDVADILRLPPETRPNNLQEDIELAEQRLIAAGQMQHAEALENVRTQLALLLQSDQNGESLNIPEVVSSVSRGIVDVKLDLEHKLNHGLHSSYAGKDFELRETVVTATFKQMAAVESHLHQILRRTALKAALNTKPDTAEEILHLSTALKRHLNKFDEGHAELRQAIKDADSGVPDTGLLYELALQFMDQLEGMTDREALDISLNLLDDIAGALHFVGMQREGAVIDKCRNWLRSASEMDSIHEDEACRCFADAFAQIELHLQRSLIDPLDDTAPIIALAEDRAAELDKWNSSGSPGRSVVDVVTIDESAPPVTQVQDTEIPAEFRDVFIEESEEMVSELSELTTDWLQNPDNDSVLRDIRRHFHTFKGNGRAVGANMLGELGWAAQDLLDRSLDGELDADESVQSLVNQLVAALPELVKSYGDDTGPDVDRIRELTNACFDMTAGADGESASQEPGVTGLLSNLEESNAPQPVAKTLAR</sequence>
<dbReference type="Pfam" id="PF01627">
    <property type="entry name" value="Hpt"/>
    <property type="match status" value="1"/>
</dbReference>
<dbReference type="InterPro" id="IPR058661">
    <property type="entry name" value="FimL_2nd"/>
</dbReference>
<accession>A0ABT3T7D1</accession>
<dbReference type="InterPro" id="IPR008207">
    <property type="entry name" value="Sig_transdc_His_kin_Hpt_dom"/>
</dbReference>
<dbReference type="PANTHER" id="PTHR43395:SF10">
    <property type="entry name" value="CHEMOTAXIS PROTEIN CHEA"/>
    <property type="match status" value="1"/>
</dbReference>
<keyword evidence="1" id="KW-0902">Two-component regulatory system</keyword>
<organism evidence="5 6">
    <name type="scientific">Candidatus Marimicrobium litorale</name>
    <dbReference type="NCBI Taxonomy" id="2518991"/>
    <lineage>
        <taxon>Bacteria</taxon>
        <taxon>Pseudomonadati</taxon>
        <taxon>Pseudomonadota</taxon>
        <taxon>Gammaproteobacteria</taxon>
        <taxon>Cellvibrionales</taxon>
        <taxon>Halieaceae</taxon>
        <taxon>Marimicrobium</taxon>
    </lineage>
</organism>
<dbReference type="Pfam" id="PF26379">
    <property type="entry name" value="FimL_2nd"/>
    <property type="match status" value="1"/>
</dbReference>
<feature type="domain" description="HPt" evidence="4">
    <location>
        <begin position="647"/>
        <end position="751"/>
    </location>
</feature>
<evidence type="ECO:0000256" key="1">
    <source>
        <dbReference type="ARBA" id="ARBA00023012"/>
    </source>
</evidence>
<dbReference type="Proteomes" id="UP001143304">
    <property type="component" value="Unassembled WGS sequence"/>
</dbReference>
<evidence type="ECO:0000313" key="5">
    <source>
        <dbReference type="EMBL" id="MCX2977765.1"/>
    </source>
</evidence>
<proteinExistence type="predicted"/>
<dbReference type="InterPro" id="IPR036641">
    <property type="entry name" value="HPT_dom_sf"/>
</dbReference>
<protein>
    <recommendedName>
        <fullName evidence="4">HPt domain-containing protein</fullName>
    </recommendedName>
</protein>
<dbReference type="InterPro" id="IPR051315">
    <property type="entry name" value="Bact_Chemotaxis_CheA"/>
</dbReference>
<dbReference type="EMBL" id="SHNO01000001">
    <property type="protein sequence ID" value="MCX2977765.1"/>
    <property type="molecule type" value="Genomic_DNA"/>
</dbReference>
<evidence type="ECO:0000313" key="6">
    <source>
        <dbReference type="Proteomes" id="UP001143304"/>
    </source>
</evidence>